<accession>A0A7G2C612</accession>
<dbReference type="Proteomes" id="UP000515908">
    <property type="component" value="Chromosome 04"/>
</dbReference>
<dbReference type="InterPro" id="IPR036525">
    <property type="entry name" value="Tubulin/FtsZ_GTPase_sf"/>
</dbReference>
<dbReference type="EMBL" id="LR877148">
    <property type="protein sequence ID" value="CAD2215238.1"/>
    <property type="molecule type" value="Genomic_DNA"/>
</dbReference>
<name>A0A7G2C612_9TRYP</name>
<protein>
    <submittedName>
        <fullName evidence="1">Misato Segment II tubulin-like domain containing protein, putative</fullName>
    </submittedName>
</protein>
<evidence type="ECO:0000313" key="2">
    <source>
        <dbReference type="Proteomes" id="UP000515908"/>
    </source>
</evidence>
<dbReference type="AlphaFoldDB" id="A0A7G2C612"/>
<dbReference type="GO" id="GO:0007005">
    <property type="term" value="P:mitochondrion organization"/>
    <property type="evidence" value="ECO:0007669"/>
    <property type="project" value="InterPro"/>
</dbReference>
<dbReference type="PANTHER" id="PTHR13391:SF0">
    <property type="entry name" value="PROTEIN MISATO HOMOLOG 1"/>
    <property type="match status" value="1"/>
</dbReference>
<dbReference type="VEuPathDB" id="TriTrypDB:ADEAN_000269300"/>
<dbReference type="PANTHER" id="PTHR13391">
    <property type="entry name" value="MITOCHONDRIAL DISTRIBUTION REGULATOR MISATO"/>
    <property type="match status" value="1"/>
</dbReference>
<proteinExistence type="predicted"/>
<gene>
    <name evidence="1" type="ORF">ADEAN_000269300</name>
</gene>
<sequence length="603" mass="66654">MEERELITLAFGNYATLVAAQWANGTSQFDMHHHTLYNECSRDRLYLGGTGLSSSRCRVPRLLLFDAPHVSVMKDMAQVEEEMNASQTIDREQEEEEGAGASLLFGKKQQGMTAEEKQLEKMVRYAEEKWSGGYTNEANDEAEEDDYYTVDAATGEGEDHPSTTALFSTKDRYVPWWRYIHSGLPRGAVVNLSARTDTEGEVPAMHSFGYGLRRGQHTQEVETFSDRLRCQVEEADHFQGLNNYIDGDTLFGGVAVRVLQEFWEDNGPKVPATLFTCFSPLPAALTDHASAASIAFSNRRRAECALNRLLATRHLSAHGSSVYVPIELGRWGEFFEGQSKAWLEDDTATAQYVAAVTDTALYGLRDGAPGVGERVSTPACYLQQWCNTVQPLPSLPISALLGALPVSLQGHHGGRCELWELLSSLPLLPGTVEGGNGYRSLTHAITASPRSDAGRVIGSAVTLRGAAGLECTKYPAQEALLRYGLPLYCDQYLPVMSTSQYPISGTCPASVWAEERGTGEDVSAPATVATAAHVVTTYSTATMLKEILEAARPLLRNRPEYFFGQYDMEKEDWTDTMEAVNELYDNYRHDDYMDSQSDEDGDW</sequence>
<keyword evidence="2" id="KW-1185">Reference proteome</keyword>
<reference evidence="1 2" key="1">
    <citation type="submission" date="2020-08" db="EMBL/GenBank/DDBJ databases">
        <authorList>
            <person name="Newling K."/>
            <person name="Davey J."/>
            <person name="Forrester S."/>
        </authorList>
    </citation>
    <scope>NUCLEOTIDE SEQUENCE [LARGE SCALE GENOMIC DNA]</scope>
    <source>
        <strain evidence="2">Crithidia deanei Carvalho (ATCC PRA-265)</strain>
    </source>
</reference>
<dbReference type="GO" id="GO:0005737">
    <property type="term" value="C:cytoplasm"/>
    <property type="evidence" value="ECO:0007669"/>
    <property type="project" value="TreeGrafter"/>
</dbReference>
<evidence type="ECO:0000313" key="1">
    <source>
        <dbReference type="EMBL" id="CAD2215238.1"/>
    </source>
</evidence>
<organism evidence="1 2">
    <name type="scientific">Angomonas deanei</name>
    <dbReference type="NCBI Taxonomy" id="59799"/>
    <lineage>
        <taxon>Eukaryota</taxon>
        <taxon>Discoba</taxon>
        <taxon>Euglenozoa</taxon>
        <taxon>Kinetoplastea</taxon>
        <taxon>Metakinetoplastina</taxon>
        <taxon>Trypanosomatida</taxon>
        <taxon>Trypanosomatidae</taxon>
        <taxon>Strigomonadinae</taxon>
        <taxon>Angomonas</taxon>
    </lineage>
</organism>
<dbReference type="SUPFAM" id="SSF52490">
    <property type="entry name" value="Tubulin nucleotide-binding domain-like"/>
    <property type="match status" value="1"/>
</dbReference>
<dbReference type="InterPro" id="IPR049942">
    <property type="entry name" value="DML1/Misato"/>
</dbReference>